<protein>
    <recommendedName>
        <fullName evidence="2">GAF domain-containing protein</fullName>
    </recommendedName>
</protein>
<dbReference type="SMART" id="SM00065">
    <property type="entry name" value="GAF"/>
    <property type="match status" value="1"/>
</dbReference>
<name>K6XEP1_9ACTN</name>
<dbReference type="Pfam" id="PF01590">
    <property type="entry name" value="GAF"/>
    <property type="match status" value="1"/>
</dbReference>
<dbReference type="EMBL" id="BAHE01000061">
    <property type="protein sequence ID" value="GAC02823.1"/>
    <property type="molecule type" value="Genomic_DNA"/>
</dbReference>
<evidence type="ECO:0000256" key="1">
    <source>
        <dbReference type="SAM" id="MobiDB-lite"/>
    </source>
</evidence>
<comment type="caution">
    <text evidence="3">The sequence shown here is derived from an EMBL/GenBank/DDBJ whole genome shotgun (WGS) entry which is preliminary data.</text>
</comment>
<dbReference type="InterPro" id="IPR003018">
    <property type="entry name" value="GAF"/>
</dbReference>
<evidence type="ECO:0000313" key="4">
    <source>
        <dbReference type="Proteomes" id="UP000035058"/>
    </source>
</evidence>
<dbReference type="AlphaFoldDB" id="K6XEP1"/>
<organism evidence="3 4">
    <name type="scientific">Gordonia namibiensis NBRC 108229</name>
    <dbReference type="NCBI Taxonomy" id="1208314"/>
    <lineage>
        <taxon>Bacteria</taxon>
        <taxon>Bacillati</taxon>
        <taxon>Actinomycetota</taxon>
        <taxon>Actinomycetes</taxon>
        <taxon>Mycobacteriales</taxon>
        <taxon>Gordoniaceae</taxon>
        <taxon>Gordonia</taxon>
    </lineage>
</organism>
<gene>
    <name evidence="3" type="ORF">GONAM_61_00610</name>
</gene>
<keyword evidence="4" id="KW-1185">Reference proteome</keyword>
<proteinExistence type="predicted"/>
<dbReference type="Proteomes" id="UP000035058">
    <property type="component" value="Unassembled WGS sequence"/>
</dbReference>
<sequence length="261" mass="27896">MTEAWRVSTAVASVTGTMVHEFDVPTVLQNVAERTRLCFEAHSAAVVLLDPRREPDSPSLHIVAESSAVDHASYPLLYTSGPALESARSGAIALISDLTDATDTRWPQYRRHALEAGFRGVRAFPVVAMHVPIGAIVVHTVDPWSYDQPNQAGQVFADLTSLALSAAGGADARQVRLEESIDSVLEGVTVTATAVGIIAEIRGVDLIEARVLLTRLARAHAVTPTTHARSIVAAQREHPRDPESTGLLGFPEFGTLPADES</sequence>
<feature type="region of interest" description="Disordered" evidence="1">
    <location>
        <begin position="235"/>
        <end position="261"/>
    </location>
</feature>
<evidence type="ECO:0000313" key="3">
    <source>
        <dbReference type="EMBL" id="GAC02823.1"/>
    </source>
</evidence>
<feature type="domain" description="GAF" evidence="2">
    <location>
        <begin position="23"/>
        <end position="174"/>
    </location>
</feature>
<dbReference type="Gene3D" id="3.30.450.40">
    <property type="match status" value="1"/>
</dbReference>
<dbReference type="InterPro" id="IPR029016">
    <property type="entry name" value="GAF-like_dom_sf"/>
</dbReference>
<reference evidence="3 4" key="1">
    <citation type="submission" date="2012-08" db="EMBL/GenBank/DDBJ databases">
        <title>Whole genome shotgun sequence of Gordonia namibiensis NBRC 108229.</title>
        <authorList>
            <person name="Isaki-Nakamura S."/>
            <person name="Hosoyama A."/>
            <person name="Tsuchikane K."/>
            <person name="Katsumata H."/>
            <person name="Baba S."/>
            <person name="Yamazaki S."/>
            <person name="Fujita N."/>
        </authorList>
    </citation>
    <scope>NUCLEOTIDE SEQUENCE [LARGE SCALE GENOMIC DNA]</scope>
    <source>
        <strain evidence="3 4">NBRC 108229</strain>
    </source>
</reference>
<accession>K6XEP1</accession>
<evidence type="ECO:0000259" key="2">
    <source>
        <dbReference type="SMART" id="SM00065"/>
    </source>
</evidence>
<dbReference type="SUPFAM" id="SSF55781">
    <property type="entry name" value="GAF domain-like"/>
    <property type="match status" value="1"/>
</dbReference>
<dbReference type="RefSeq" id="WP_006868948.1">
    <property type="nucleotide sequence ID" value="NZ_BAHE01000061.1"/>
</dbReference>